<name>A0A7C9VA05_9HYPH</name>
<feature type="domain" description="ABC transporter" evidence="10">
    <location>
        <begin position="1"/>
        <end position="226"/>
    </location>
</feature>
<keyword evidence="7 11" id="KW-0067">ATP-binding</keyword>
<dbReference type="PANTHER" id="PTHR43790">
    <property type="entry name" value="CARBOHYDRATE TRANSPORT ATP-BINDING PROTEIN MG119-RELATED"/>
    <property type="match status" value="1"/>
</dbReference>
<reference evidence="11 12" key="1">
    <citation type="submission" date="2020-02" db="EMBL/GenBank/DDBJ databases">
        <title>Genome sequence of the type strain CGMCC 1.15528 of Mesorhizobium zhangyense.</title>
        <authorList>
            <person name="Gao J."/>
            <person name="Sun J."/>
        </authorList>
    </citation>
    <scope>NUCLEOTIDE SEQUENCE [LARGE SCALE GENOMIC DNA]</scope>
    <source>
        <strain evidence="11 12">CGMCC 1.15528</strain>
    </source>
</reference>
<dbReference type="RefSeq" id="WP_165121102.1">
    <property type="nucleotide sequence ID" value="NZ_JAAKZG010000018.1"/>
</dbReference>
<dbReference type="AlphaFoldDB" id="A0A7C9VA05"/>
<evidence type="ECO:0000313" key="11">
    <source>
        <dbReference type="EMBL" id="NGN44665.1"/>
    </source>
</evidence>
<evidence type="ECO:0000313" key="12">
    <source>
        <dbReference type="Proteomes" id="UP000481252"/>
    </source>
</evidence>
<dbReference type="InterPro" id="IPR027417">
    <property type="entry name" value="P-loop_NTPase"/>
</dbReference>
<evidence type="ECO:0000256" key="1">
    <source>
        <dbReference type="ARBA" id="ARBA00005417"/>
    </source>
</evidence>
<evidence type="ECO:0000256" key="6">
    <source>
        <dbReference type="ARBA" id="ARBA00022741"/>
    </source>
</evidence>
<evidence type="ECO:0000256" key="4">
    <source>
        <dbReference type="ARBA" id="ARBA00022597"/>
    </source>
</evidence>
<sequence length="497" mass="54449">MIPVLRAVHFDVRPGEVHALMGENGAGKSTLVRIMTGAHAPDPGGSIFLNGRPVVFATPQAAQDAAIASIYQELSLVENLTVAENMYLGREITRFGHHRRKEMERNAFLVLAELGAPFLPRDLVSSLTLAEKQLVEIARVMLTGARVVIMDEPTTSLSTREAEKLFAIVRRLRDRGVGVVYISHRMEEVFALADRVTVMRDGRHVGTLEKPDIEPGRIIRMMIGRELSAFHDRRPDRTSGRTMLEVEALMGPGLKAPCSFTLRHNEILGIAGLVGAGRTELARVISGISKRRSGRIRIEGADIEIHTPRDAMKAGIVYLTEDRRGLGLFLNRSVRENINMLVMEQDAFLGIQRNFTKAERRSQQAIRAFSIRLPEDGIDVGLLSGGNQQKVLLARLLQMNPKIVILDEPTRGIDVGAKASIYSIVEGLATEGVGVIVISSDLPEIIGIADRVLVIREGVIAGEVGTTLGNVISEESIMKLATQTSLTGGQKRTQDYV</sequence>
<proteinExistence type="inferred from homology"/>
<evidence type="ECO:0000256" key="3">
    <source>
        <dbReference type="ARBA" id="ARBA00022475"/>
    </source>
</evidence>
<gene>
    <name evidence="11" type="ORF">G6N74_26765</name>
</gene>
<dbReference type="PANTHER" id="PTHR43790:SF3">
    <property type="entry name" value="D-ALLOSE IMPORT ATP-BINDING PROTEIN ALSA-RELATED"/>
    <property type="match status" value="1"/>
</dbReference>
<organism evidence="11 12">
    <name type="scientific">Mesorhizobium zhangyense</name>
    <dbReference type="NCBI Taxonomy" id="1776730"/>
    <lineage>
        <taxon>Bacteria</taxon>
        <taxon>Pseudomonadati</taxon>
        <taxon>Pseudomonadota</taxon>
        <taxon>Alphaproteobacteria</taxon>
        <taxon>Hyphomicrobiales</taxon>
        <taxon>Phyllobacteriaceae</taxon>
        <taxon>Mesorhizobium</taxon>
    </lineage>
</organism>
<keyword evidence="6" id="KW-0547">Nucleotide-binding</keyword>
<evidence type="ECO:0000256" key="9">
    <source>
        <dbReference type="ARBA" id="ARBA00023136"/>
    </source>
</evidence>
<comment type="caution">
    <text evidence="11">The sequence shown here is derived from an EMBL/GenBank/DDBJ whole genome shotgun (WGS) entry which is preliminary data.</text>
</comment>
<keyword evidence="9" id="KW-0472">Membrane</keyword>
<dbReference type="SMART" id="SM00382">
    <property type="entry name" value="AAA"/>
    <property type="match status" value="2"/>
</dbReference>
<dbReference type="EMBL" id="JAAKZG010000018">
    <property type="protein sequence ID" value="NGN44665.1"/>
    <property type="molecule type" value="Genomic_DNA"/>
</dbReference>
<evidence type="ECO:0000259" key="10">
    <source>
        <dbReference type="PROSITE" id="PS50893"/>
    </source>
</evidence>
<keyword evidence="5" id="KW-0677">Repeat</keyword>
<keyword evidence="8" id="KW-1278">Translocase</keyword>
<dbReference type="GO" id="GO:0005524">
    <property type="term" value="F:ATP binding"/>
    <property type="evidence" value="ECO:0007669"/>
    <property type="project" value="UniProtKB-KW"/>
</dbReference>
<evidence type="ECO:0000256" key="5">
    <source>
        <dbReference type="ARBA" id="ARBA00022737"/>
    </source>
</evidence>
<dbReference type="InterPro" id="IPR050107">
    <property type="entry name" value="ABC_carbohydrate_import_ATPase"/>
</dbReference>
<dbReference type="PROSITE" id="PS00211">
    <property type="entry name" value="ABC_TRANSPORTER_1"/>
    <property type="match status" value="1"/>
</dbReference>
<dbReference type="InterPro" id="IPR017871">
    <property type="entry name" value="ABC_transporter-like_CS"/>
</dbReference>
<keyword evidence="2" id="KW-0813">Transport</keyword>
<feature type="domain" description="ABC transporter" evidence="10">
    <location>
        <begin position="238"/>
        <end position="480"/>
    </location>
</feature>
<keyword evidence="12" id="KW-1185">Reference proteome</keyword>
<keyword evidence="3" id="KW-1003">Cell membrane</keyword>
<comment type="similarity">
    <text evidence="1">Belongs to the ABC transporter superfamily.</text>
</comment>
<dbReference type="Proteomes" id="UP000481252">
    <property type="component" value="Unassembled WGS sequence"/>
</dbReference>
<dbReference type="GO" id="GO:0016887">
    <property type="term" value="F:ATP hydrolysis activity"/>
    <property type="evidence" value="ECO:0007669"/>
    <property type="project" value="InterPro"/>
</dbReference>
<accession>A0A7C9VA05</accession>
<dbReference type="InterPro" id="IPR003593">
    <property type="entry name" value="AAA+_ATPase"/>
</dbReference>
<evidence type="ECO:0000256" key="8">
    <source>
        <dbReference type="ARBA" id="ARBA00022967"/>
    </source>
</evidence>
<dbReference type="CDD" id="cd03216">
    <property type="entry name" value="ABC_Carb_Monos_I"/>
    <property type="match status" value="1"/>
</dbReference>
<dbReference type="SUPFAM" id="SSF52540">
    <property type="entry name" value="P-loop containing nucleoside triphosphate hydrolases"/>
    <property type="match status" value="2"/>
</dbReference>
<keyword evidence="4" id="KW-0762">Sugar transport</keyword>
<evidence type="ECO:0000256" key="7">
    <source>
        <dbReference type="ARBA" id="ARBA00022840"/>
    </source>
</evidence>
<evidence type="ECO:0000256" key="2">
    <source>
        <dbReference type="ARBA" id="ARBA00022448"/>
    </source>
</evidence>
<dbReference type="Pfam" id="PF00005">
    <property type="entry name" value="ABC_tran"/>
    <property type="match status" value="2"/>
</dbReference>
<dbReference type="InterPro" id="IPR003439">
    <property type="entry name" value="ABC_transporter-like_ATP-bd"/>
</dbReference>
<dbReference type="PROSITE" id="PS50893">
    <property type="entry name" value="ABC_TRANSPORTER_2"/>
    <property type="match status" value="2"/>
</dbReference>
<dbReference type="CDD" id="cd03215">
    <property type="entry name" value="ABC_Carb_Monos_II"/>
    <property type="match status" value="1"/>
</dbReference>
<dbReference type="Gene3D" id="3.40.50.300">
    <property type="entry name" value="P-loop containing nucleotide triphosphate hydrolases"/>
    <property type="match status" value="2"/>
</dbReference>
<protein>
    <submittedName>
        <fullName evidence="11">Sugar ABC transporter ATP-binding protein</fullName>
    </submittedName>
</protein>